<dbReference type="SMART" id="SM00028">
    <property type="entry name" value="TPR"/>
    <property type="match status" value="2"/>
</dbReference>
<accession>A0A239DS47</accession>
<organism evidence="2 3">
    <name type="scientific">Sphingopyxis indica</name>
    <dbReference type="NCBI Taxonomy" id="436663"/>
    <lineage>
        <taxon>Bacteria</taxon>
        <taxon>Pseudomonadati</taxon>
        <taxon>Pseudomonadota</taxon>
        <taxon>Alphaproteobacteria</taxon>
        <taxon>Sphingomonadales</taxon>
        <taxon>Sphingomonadaceae</taxon>
        <taxon>Sphingopyxis</taxon>
    </lineage>
</organism>
<reference evidence="2 3" key="1">
    <citation type="submission" date="2017-06" db="EMBL/GenBank/DDBJ databases">
        <authorList>
            <person name="Kim H.J."/>
            <person name="Triplett B.A."/>
        </authorList>
    </citation>
    <scope>NUCLEOTIDE SEQUENCE [LARGE SCALE GENOMIC DNA]</scope>
    <source>
        <strain evidence="2 3">DS15</strain>
    </source>
</reference>
<evidence type="ECO:0000256" key="1">
    <source>
        <dbReference type="PROSITE-ProRule" id="PRU00339"/>
    </source>
</evidence>
<evidence type="ECO:0000313" key="3">
    <source>
        <dbReference type="Proteomes" id="UP000198339"/>
    </source>
</evidence>
<dbReference type="PROSITE" id="PS50005">
    <property type="entry name" value="TPR"/>
    <property type="match status" value="2"/>
</dbReference>
<gene>
    <name evidence="2" type="ORF">SAMN06295955_101411</name>
</gene>
<feature type="repeat" description="TPR" evidence="1">
    <location>
        <begin position="380"/>
        <end position="413"/>
    </location>
</feature>
<dbReference type="AlphaFoldDB" id="A0A239DS47"/>
<proteinExistence type="predicted"/>
<keyword evidence="3" id="KW-1185">Reference proteome</keyword>
<name>A0A239DS47_9SPHN</name>
<dbReference type="Proteomes" id="UP000198339">
    <property type="component" value="Unassembled WGS sequence"/>
</dbReference>
<evidence type="ECO:0000313" key="2">
    <source>
        <dbReference type="EMBL" id="SNS35147.1"/>
    </source>
</evidence>
<dbReference type="RefSeq" id="WP_245836445.1">
    <property type="nucleotide sequence ID" value="NZ_FZPA01000001.1"/>
</dbReference>
<feature type="repeat" description="TPR" evidence="1">
    <location>
        <begin position="449"/>
        <end position="482"/>
    </location>
</feature>
<dbReference type="EMBL" id="FZPA01000001">
    <property type="protein sequence ID" value="SNS35147.1"/>
    <property type="molecule type" value="Genomic_DNA"/>
</dbReference>
<dbReference type="InterPro" id="IPR019734">
    <property type="entry name" value="TPR_rpt"/>
</dbReference>
<dbReference type="InterPro" id="IPR011990">
    <property type="entry name" value="TPR-like_helical_dom_sf"/>
</dbReference>
<dbReference type="SUPFAM" id="SSF48452">
    <property type="entry name" value="TPR-like"/>
    <property type="match status" value="1"/>
</dbReference>
<keyword evidence="1" id="KW-0802">TPR repeat</keyword>
<sequence>MPARAADDVEAALDAFVRARLAEEAGEPAAALSALTAVSSHAPGLPGLHGRMLEQAIEAGDFAAARSAAATLWDDGNRRFDAQLVLIVDALRRSDWKAVRSYLAARQDKAGVDVISKLIDPAIAAWIDVGSREKRPERWLLAAFPAARPQPALQLEAVLVELAARRTDEAVRHLDTIGLTDRSSQLVALRVAASLDKIGEGEAARRLRARIALAAGEREDPLLLLPDQPVSTPRAGVAHWLGLLADGIARTPNGSPSVPLLFARAAWWLNDSDWQVRATLVEALERNEQPGDALALLPGDASLPPALLMRRAELLLDAGDEAEALRLAESAVADADAPRSLLIRFADLARQSDDRVAAARAYARLEAALGDDDRDRDLRATVLIAEADLALQADDWDKAEPLIEKAVALRPNDPAILNFAGYSALERRRNVDASLARIEAAWKQAPQNPSITDSLGWAYFLTGRVDEAVPLLERAQRGDPENAVIVEHLGDAYWKSGRKFSARYVWRAAALIADADMATRIETKLRDGLSPATIAP</sequence>
<dbReference type="Pfam" id="PF13432">
    <property type="entry name" value="TPR_16"/>
    <property type="match status" value="1"/>
</dbReference>
<protein>
    <submittedName>
        <fullName evidence="2">Tetratricopeptide repeat-containing protein</fullName>
    </submittedName>
</protein>
<dbReference type="Gene3D" id="1.25.40.10">
    <property type="entry name" value="Tetratricopeptide repeat domain"/>
    <property type="match status" value="1"/>
</dbReference>